<dbReference type="Proteomes" id="UP000250088">
    <property type="component" value="Chromosome"/>
</dbReference>
<keyword evidence="5" id="KW-1185">Reference proteome</keyword>
<name>A0A2Z2HR73_9EURY</name>
<evidence type="ECO:0000259" key="3">
    <source>
        <dbReference type="Pfam" id="PF26475"/>
    </source>
</evidence>
<reference evidence="5" key="1">
    <citation type="submission" date="2017-02" db="EMBL/GenBank/DDBJ databases">
        <title>Natronthermophilus aegyptiacus gen. nov.,sp. nov., an aerobic, extremely halophilic alkalithermophilic archaeon isolated from the athalassohaline Wadi An Natrun, Egypt.</title>
        <authorList>
            <person name="Zhao B."/>
        </authorList>
    </citation>
    <scope>NUCLEOTIDE SEQUENCE [LARGE SCALE GENOMIC DNA]</scope>
    <source>
        <strain evidence="5">JW/NM-HA 15</strain>
    </source>
</reference>
<dbReference type="InterPro" id="IPR059016">
    <property type="entry name" value="DUF8148_C"/>
</dbReference>
<evidence type="ECO:0000313" key="5">
    <source>
        <dbReference type="Proteomes" id="UP000250088"/>
    </source>
</evidence>
<dbReference type="EMBL" id="CP019893">
    <property type="protein sequence ID" value="ARS89640.1"/>
    <property type="molecule type" value="Genomic_DNA"/>
</dbReference>
<organism evidence="4 5">
    <name type="scientific">Natrarchaeobaculum aegyptiacum</name>
    <dbReference type="NCBI Taxonomy" id="745377"/>
    <lineage>
        <taxon>Archaea</taxon>
        <taxon>Methanobacteriati</taxon>
        <taxon>Methanobacteriota</taxon>
        <taxon>Stenosarchaea group</taxon>
        <taxon>Halobacteria</taxon>
        <taxon>Halobacteriales</taxon>
        <taxon>Natrialbaceae</taxon>
        <taxon>Natrarchaeobaculum</taxon>
    </lineage>
</organism>
<dbReference type="Pfam" id="PF26473">
    <property type="entry name" value="DUF8148"/>
    <property type="match status" value="1"/>
</dbReference>
<dbReference type="KEGG" id="naj:B1756_07750"/>
<feature type="domain" description="DUF8148" evidence="1">
    <location>
        <begin position="1"/>
        <end position="130"/>
    </location>
</feature>
<protein>
    <recommendedName>
        <fullName evidence="6">Replication protein</fullName>
    </recommendedName>
</protein>
<evidence type="ECO:0000259" key="1">
    <source>
        <dbReference type="Pfam" id="PF26473"/>
    </source>
</evidence>
<evidence type="ECO:0008006" key="6">
    <source>
        <dbReference type="Google" id="ProtNLM"/>
    </source>
</evidence>
<proteinExistence type="predicted"/>
<dbReference type="Pfam" id="PF26474">
    <property type="entry name" value="DUF8148_M"/>
    <property type="match status" value="1"/>
</dbReference>
<dbReference type="Pfam" id="PF26475">
    <property type="entry name" value="DUF8148_C"/>
    <property type="match status" value="1"/>
</dbReference>
<feature type="domain" description="DUF8148" evidence="3">
    <location>
        <begin position="217"/>
        <end position="476"/>
    </location>
</feature>
<dbReference type="InterPro" id="IPR059015">
    <property type="entry name" value="DUF8148_M"/>
</dbReference>
<evidence type="ECO:0000313" key="4">
    <source>
        <dbReference type="EMBL" id="ARS89640.1"/>
    </source>
</evidence>
<evidence type="ECO:0000259" key="2">
    <source>
        <dbReference type="Pfam" id="PF26474"/>
    </source>
</evidence>
<accession>A0A2Z2HR73</accession>
<feature type="domain" description="DUF8148" evidence="2">
    <location>
        <begin position="145"/>
        <end position="214"/>
    </location>
</feature>
<sequence length="619" mass="71863">MAYGQRDTDALTSRNSDRVRILKFLARHPEGISQTALCHFVLKGVSSSDYTGLYDLSGDAYERHDDAAQYIYTGSDWIALDGSDDDYQFLNRFINDLEEDTNLVRLEHVDRDGERGRWVYPTHRLLDLISAGITETTTHSNDLVYDREFCQNILKTTRSKRLTLSDPQKETLARSLRRYIKRVRDYRLAFNVHLANRSGHETRRMVKPMATRFSDRGRVDRTFAMLQDSLEWGAEHADTAAFCTFTTDPKKFDSLWDAVMAINENFHALNQWLKSDPSTKLDTRKENVRSWRGPGDDVTGRPREKLEYVKVLEFTSRGYPHLHVLYFDPPRREIDGMPWLCDKAELSHQWNKDTETRTGQGRIVDVYPLVFRDDLDDLEDAEFNSSNGFVSWYRYGDHEHSQEWVEDRVRFHQREGQIDFDGDTDNPMQKTAGSYLGKYLSETYALLLDLDSLDDPDFQGTIETPSKSAWWKLAMYWCTQRRFWSPSRTIRRDIDLDEDRTDIRRGVADATRSSLLYHSERLDDGHALYPDLDRERADSILYRLARDLVAEKELEAMQASTTTTTLANVEYLGAYHFDDLPSSPDRRVRPDVFQAAVHDPKEPVVLASTGDRPPPLKQM</sequence>
<dbReference type="AlphaFoldDB" id="A0A2Z2HR73"/>
<dbReference type="InterPro" id="IPR058461">
    <property type="entry name" value="DUF8148_N"/>
</dbReference>
<gene>
    <name evidence="4" type="ORF">B1756_07750</name>
</gene>